<dbReference type="InterPro" id="IPR001912">
    <property type="entry name" value="Ribosomal_uS4_N"/>
</dbReference>
<comment type="subunit">
    <text evidence="7">Part of the 30S ribosomal subunit. Contacts protein S5. The interaction surface between S4 and S5 is involved in control of translational fidelity.</text>
</comment>
<dbReference type="SUPFAM" id="SSF55174">
    <property type="entry name" value="Alpha-L RNA-binding motif"/>
    <property type="match status" value="1"/>
</dbReference>
<keyword evidence="2 7" id="KW-0699">rRNA-binding</keyword>
<proteinExistence type="inferred from homology"/>
<accession>A0A7V5H451</accession>
<evidence type="ECO:0000313" key="11">
    <source>
        <dbReference type="EMBL" id="HHE55521.1"/>
    </source>
</evidence>
<dbReference type="InterPro" id="IPR002942">
    <property type="entry name" value="S4_RNA-bd"/>
</dbReference>
<sequence length="204" mass="23973">MARYKGPRGKIVRKFGENIFGNPKFDRLLAKKPYPPGQHGMKRKKVSDYALQLREKQKVKYMYGLLEKQFRRFFTKAERMKGVTGENLLQLLESRLDNTVYRLGFATTRAQARQMVLHRHIMVNGRVVNIPSFILKPGDIIQVREKSRRLAMFHEALKRVDADRMLPWLELDKANMTGKFLDHPKREDIPVNVQESMIVELYSK</sequence>
<dbReference type="Proteomes" id="UP000886111">
    <property type="component" value="Unassembled WGS sequence"/>
</dbReference>
<reference evidence="11" key="1">
    <citation type="journal article" date="2020" name="mSystems">
        <title>Genome- and Community-Level Interaction Insights into Carbon Utilization and Element Cycling Functions of Hydrothermarchaeota in Hydrothermal Sediment.</title>
        <authorList>
            <person name="Zhou Z."/>
            <person name="Liu Y."/>
            <person name="Xu W."/>
            <person name="Pan J."/>
            <person name="Luo Z.H."/>
            <person name="Li M."/>
        </authorList>
    </citation>
    <scope>NUCLEOTIDE SEQUENCE [LARGE SCALE GENOMIC DNA]</scope>
    <source>
        <strain evidence="11">HyVt-76</strain>
    </source>
</reference>
<dbReference type="Pfam" id="PF00163">
    <property type="entry name" value="Ribosomal_S4"/>
    <property type="match status" value="1"/>
</dbReference>
<keyword evidence="4 7" id="KW-0689">Ribosomal protein</keyword>
<comment type="similarity">
    <text evidence="1 7 8">Belongs to the universal ribosomal protein uS4 family.</text>
</comment>
<protein>
    <recommendedName>
        <fullName evidence="6 7">Small ribosomal subunit protein uS4</fullName>
    </recommendedName>
</protein>
<dbReference type="InterPro" id="IPR018079">
    <property type="entry name" value="Ribosomal_uS4_CS"/>
</dbReference>
<dbReference type="SMART" id="SM01390">
    <property type="entry name" value="Ribosomal_S4"/>
    <property type="match status" value="1"/>
</dbReference>
<dbReference type="GO" id="GO:0019843">
    <property type="term" value="F:rRNA binding"/>
    <property type="evidence" value="ECO:0007669"/>
    <property type="project" value="UniProtKB-UniRule"/>
</dbReference>
<evidence type="ECO:0000256" key="3">
    <source>
        <dbReference type="ARBA" id="ARBA00022884"/>
    </source>
</evidence>
<feature type="domain" description="RNA-binding S4" evidence="9">
    <location>
        <begin position="94"/>
        <end position="156"/>
    </location>
</feature>
<dbReference type="SMART" id="SM00363">
    <property type="entry name" value="S4"/>
    <property type="match status" value="1"/>
</dbReference>
<evidence type="ECO:0000256" key="2">
    <source>
        <dbReference type="ARBA" id="ARBA00022730"/>
    </source>
</evidence>
<evidence type="ECO:0000256" key="4">
    <source>
        <dbReference type="ARBA" id="ARBA00022980"/>
    </source>
</evidence>
<dbReference type="PROSITE" id="PS00632">
    <property type="entry name" value="RIBOSOMAL_S4"/>
    <property type="match status" value="1"/>
</dbReference>
<dbReference type="InterPro" id="IPR022801">
    <property type="entry name" value="Ribosomal_uS4"/>
</dbReference>
<dbReference type="GO" id="GO:0042274">
    <property type="term" value="P:ribosomal small subunit biogenesis"/>
    <property type="evidence" value="ECO:0007669"/>
    <property type="project" value="TreeGrafter"/>
</dbReference>
<gene>
    <name evidence="7" type="primary">rpsD</name>
    <name evidence="11" type="ORF">ENL21_07045</name>
</gene>
<dbReference type="CDD" id="cd00165">
    <property type="entry name" value="S4"/>
    <property type="match status" value="1"/>
</dbReference>
<dbReference type="Gene3D" id="1.10.1050.10">
    <property type="entry name" value="Ribosomal Protein S4 Delta 41, Chain A, domain 1"/>
    <property type="match status" value="1"/>
</dbReference>
<dbReference type="FunFam" id="3.10.290.10:FF:000001">
    <property type="entry name" value="30S ribosomal protein S4"/>
    <property type="match status" value="1"/>
</dbReference>
<name>A0A7V5H451_CALAY</name>
<comment type="function">
    <text evidence="7">One of the primary rRNA binding proteins, it binds directly to 16S rRNA where it nucleates assembly of the body of the 30S subunit.</text>
</comment>
<evidence type="ECO:0000256" key="5">
    <source>
        <dbReference type="ARBA" id="ARBA00023274"/>
    </source>
</evidence>
<evidence type="ECO:0000256" key="7">
    <source>
        <dbReference type="HAMAP-Rule" id="MF_01306"/>
    </source>
</evidence>
<dbReference type="PROSITE" id="PS50889">
    <property type="entry name" value="S4"/>
    <property type="match status" value="1"/>
</dbReference>
<evidence type="ECO:0000259" key="9">
    <source>
        <dbReference type="SMART" id="SM00363"/>
    </source>
</evidence>
<keyword evidence="5 7" id="KW-0687">Ribonucleoprotein</keyword>
<dbReference type="InterPro" id="IPR036986">
    <property type="entry name" value="S4_RNA-bd_sf"/>
</dbReference>
<comment type="function">
    <text evidence="7">With S5 and S12 plays an important role in translational accuracy.</text>
</comment>
<dbReference type="HAMAP" id="MF_01306_B">
    <property type="entry name" value="Ribosomal_uS4_B"/>
    <property type="match status" value="1"/>
</dbReference>
<dbReference type="PANTHER" id="PTHR11831:SF4">
    <property type="entry name" value="SMALL RIBOSOMAL SUBUNIT PROTEIN US4M"/>
    <property type="match status" value="1"/>
</dbReference>
<dbReference type="InterPro" id="IPR005709">
    <property type="entry name" value="Ribosomal_uS4_bac-type"/>
</dbReference>
<organism evidence="11">
    <name type="scientific">Caldithrix abyssi</name>
    <dbReference type="NCBI Taxonomy" id="187145"/>
    <lineage>
        <taxon>Bacteria</taxon>
        <taxon>Pseudomonadati</taxon>
        <taxon>Calditrichota</taxon>
        <taxon>Calditrichia</taxon>
        <taxon>Calditrichales</taxon>
        <taxon>Calditrichaceae</taxon>
        <taxon>Caldithrix</taxon>
    </lineage>
</organism>
<feature type="domain" description="Small ribosomal subunit protein uS4 N-terminal" evidence="10">
    <location>
        <begin position="3"/>
        <end position="93"/>
    </location>
</feature>
<evidence type="ECO:0000259" key="10">
    <source>
        <dbReference type="SMART" id="SM01390"/>
    </source>
</evidence>
<keyword evidence="3 7" id="KW-0694">RNA-binding</keyword>
<dbReference type="PANTHER" id="PTHR11831">
    <property type="entry name" value="30S 40S RIBOSOMAL PROTEIN"/>
    <property type="match status" value="1"/>
</dbReference>
<evidence type="ECO:0000256" key="6">
    <source>
        <dbReference type="ARBA" id="ARBA00035254"/>
    </source>
</evidence>
<dbReference type="Gene3D" id="3.10.290.10">
    <property type="entry name" value="RNA-binding S4 domain"/>
    <property type="match status" value="1"/>
</dbReference>
<dbReference type="GO" id="GO:0015935">
    <property type="term" value="C:small ribosomal subunit"/>
    <property type="evidence" value="ECO:0007669"/>
    <property type="project" value="InterPro"/>
</dbReference>
<evidence type="ECO:0000256" key="1">
    <source>
        <dbReference type="ARBA" id="ARBA00007465"/>
    </source>
</evidence>
<dbReference type="FunFam" id="1.10.1050.10:FF:000001">
    <property type="entry name" value="30S ribosomal protein S4"/>
    <property type="match status" value="1"/>
</dbReference>
<dbReference type="NCBIfam" id="NF003717">
    <property type="entry name" value="PRK05327.1"/>
    <property type="match status" value="1"/>
</dbReference>
<dbReference type="NCBIfam" id="TIGR01017">
    <property type="entry name" value="rpsD_bact"/>
    <property type="match status" value="1"/>
</dbReference>
<dbReference type="GO" id="GO:0003735">
    <property type="term" value="F:structural constituent of ribosome"/>
    <property type="evidence" value="ECO:0007669"/>
    <property type="project" value="InterPro"/>
</dbReference>
<dbReference type="GO" id="GO:0006412">
    <property type="term" value="P:translation"/>
    <property type="evidence" value="ECO:0007669"/>
    <property type="project" value="UniProtKB-UniRule"/>
</dbReference>
<evidence type="ECO:0000256" key="8">
    <source>
        <dbReference type="RuleBase" id="RU003699"/>
    </source>
</evidence>
<dbReference type="AlphaFoldDB" id="A0A7V5H451"/>
<dbReference type="EMBL" id="DRTD01000522">
    <property type="protein sequence ID" value="HHE55521.1"/>
    <property type="molecule type" value="Genomic_DNA"/>
</dbReference>
<comment type="caution">
    <text evidence="11">The sequence shown here is derived from an EMBL/GenBank/DDBJ whole genome shotgun (WGS) entry which is preliminary data.</text>
</comment>
<dbReference type="Pfam" id="PF01479">
    <property type="entry name" value="S4"/>
    <property type="match status" value="1"/>
</dbReference>